<keyword evidence="3" id="KW-0255">Endonuclease</keyword>
<dbReference type="InterPro" id="IPR011856">
    <property type="entry name" value="tRNA_endonuc-like_dom_sf"/>
</dbReference>
<sequence length="306" mass="34305">MPIPDYQSAMLPLLKLVADGQEHKFNDLVDVLSEQFRLTEEEKSELLPSGQSFLFGNRVGWARTYLKKAGLLDSPKRAMIVITERGKDVLRRKPAAINVKYLKQFPEFVEFQMPKKNEGVAEEPTSIDDNVQTTDPEETLELAYQRIRKTLSQDLLNRVVALSPAFFERLVVELLVKMGYGGSIKDAGKAIGKSGDEGIDGTIKEDKLGLDIIYIQAKKWAPGNVVGRPELHKFVGALAGQGAKKGVFITTSSFTKEASEYIPRNETKIVLIDGEQLTQLMIDYNLGVTVQQIYEVKRMDNDYFGE</sequence>
<keyword evidence="3" id="KW-0540">Nuclease</keyword>
<accession>A0A0E3ZXG9</accession>
<evidence type="ECO:0000259" key="2">
    <source>
        <dbReference type="Pfam" id="PF14338"/>
    </source>
</evidence>
<dbReference type="RefSeq" id="WP_046575079.1">
    <property type="nucleotide sequence ID" value="NZ_CP010429.1"/>
</dbReference>
<dbReference type="InterPro" id="IPR025745">
    <property type="entry name" value="Mrr-like_N_dom"/>
</dbReference>
<dbReference type="EMBL" id="CP010429">
    <property type="protein sequence ID" value="AKD56215.1"/>
    <property type="molecule type" value="Genomic_DNA"/>
</dbReference>
<dbReference type="InterPro" id="IPR007560">
    <property type="entry name" value="Restrct_endonuc_IV_Mrr"/>
</dbReference>
<protein>
    <submittedName>
        <fullName evidence="3">Restriction endonuclease</fullName>
    </submittedName>
</protein>
<dbReference type="PATRIC" id="fig|1379870.5.peg.3528"/>
<dbReference type="SUPFAM" id="SSF52980">
    <property type="entry name" value="Restriction endonuclease-like"/>
    <property type="match status" value="1"/>
</dbReference>
<reference evidence="3 4" key="1">
    <citation type="journal article" date="2014" name="Curr. Microbiol.">
        <title>Spirosoma radiotolerans sp. nov., a gamma-radiation-resistant bacterium isolated from gamma ray-irradiated soil.</title>
        <authorList>
            <person name="Lee J.J."/>
            <person name="Srinivasan S."/>
            <person name="Lim S."/>
            <person name="Joe M."/>
            <person name="Im S."/>
            <person name="Bae S.I."/>
            <person name="Park K.R."/>
            <person name="Han J.H."/>
            <person name="Park S.H."/>
            <person name="Joo B.M."/>
            <person name="Park S.J."/>
            <person name="Kim M.K."/>
        </authorList>
    </citation>
    <scope>NUCLEOTIDE SEQUENCE [LARGE SCALE GENOMIC DNA]</scope>
    <source>
        <strain evidence="3 4">DG5A</strain>
    </source>
</reference>
<evidence type="ECO:0000313" key="4">
    <source>
        <dbReference type="Proteomes" id="UP000033054"/>
    </source>
</evidence>
<dbReference type="AlphaFoldDB" id="A0A0E3ZXG9"/>
<dbReference type="Proteomes" id="UP000033054">
    <property type="component" value="Chromosome"/>
</dbReference>
<dbReference type="HOGENOM" id="CLU_063822_2_0_10"/>
<dbReference type="KEGG" id="srd:SD10_16240"/>
<evidence type="ECO:0000259" key="1">
    <source>
        <dbReference type="Pfam" id="PF04471"/>
    </source>
</evidence>
<keyword evidence="4" id="KW-1185">Reference proteome</keyword>
<feature type="domain" description="Restriction endonuclease type IV Mrr" evidence="1">
    <location>
        <begin position="161"/>
        <end position="281"/>
    </location>
</feature>
<evidence type="ECO:0000313" key="3">
    <source>
        <dbReference type="EMBL" id="AKD56215.1"/>
    </source>
</evidence>
<dbReference type="GO" id="GO:0015666">
    <property type="term" value="F:restriction endodeoxyribonuclease activity"/>
    <property type="evidence" value="ECO:0007669"/>
    <property type="project" value="TreeGrafter"/>
</dbReference>
<dbReference type="STRING" id="1379870.SD10_16240"/>
<gene>
    <name evidence="3" type="ORF">SD10_16240</name>
</gene>
<dbReference type="REBASE" id="109621">
    <property type="entry name" value="SraDG5AMrrP"/>
</dbReference>
<dbReference type="Gene3D" id="3.40.1350.10">
    <property type="match status" value="1"/>
</dbReference>
<proteinExistence type="predicted"/>
<name>A0A0E3ZXG9_9BACT</name>
<keyword evidence="3" id="KW-0378">Hydrolase</keyword>
<dbReference type="GO" id="GO:0009307">
    <property type="term" value="P:DNA restriction-modification system"/>
    <property type="evidence" value="ECO:0007669"/>
    <property type="project" value="InterPro"/>
</dbReference>
<dbReference type="InterPro" id="IPR011335">
    <property type="entry name" value="Restrct_endonuc-II-like"/>
</dbReference>
<organism evidence="3 4">
    <name type="scientific">Spirosoma radiotolerans</name>
    <dbReference type="NCBI Taxonomy" id="1379870"/>
    <lineage>
        <taxon>Bacteria</taxon>
        <taxon>Pseudomonadati</taxon>
        <taxon>Bacteroidota</taxon>
        <taxon>Cytophagia</taxon>
        <taxon>Cytophagales</taxon>
        <taxon>Cytophagaceae</taxon>
        <taxon>Spirosoma</taxon>
    </lineage>
</organism>
<dbReference type="GO" id="GO:0003677">
    <property type="term" value="F:DNA binding"/>
    <property type="evidence" value="ECO:0007669"/>
    <property type="project" value="InterPro"/>
</dbReference>
<dbReference type="InterPro" id="IPR052906">
    <property type="entry name" value="Type_IV_Methyl-Rstrct_Enzyme"/>
</dbReference>
<dbReference type="Pfam" id="PF14338">
    <property type="entry name" value="Mrr_N"/>
    <property type="match status" value="1"/>
</dbReference>
<feature type="domain" description="Restriction system protein Mrr-like N-terminal" evidence="2">
    <location>
        <begin position="6"/>
        <end position="91"/>
    </location>
</feature>
<dbReference type="Pfam" id="PF04471">
    <property type="entry name" value="Mrr_cat"/>
    <property type="match status" value="1"/>
</dbReference>
<dbReference type="PANTHER" id="PTHR30015">
    <property type="entry name" value="MRR RESTRICTION SYSTEM PROTEIN"/>
    <property type="match status" value="1"/>
</dbReference>
<dbReference type="OrthoDB" id="9803736at2"/>
<dbReference type="PANTHER" id="PTHR30015:SF7">
    <property type="entry name" value="TYPE IV METHYL-DIRECTED RESTRICTION ENZYME ECOKMRR"/>
    <property type="match status" value="1"/>
</dbReference>